<evidence type="ECO:0000313" key="7">
    <source>
        <dbReference type="EMBL" id="SEG05989.1"/>
    </source>
</evidence>
<name>A0A1H5X268_9RHOB</name>
<dbReference type="EMBL" id="FNUZ01000002">
    <property type="protein sequence ID" value="SEG05989.1"/>
    <property type="molecule type" value="Genomic_DNA"/>
</dbReference>
<keyword evidence="8" id="KW-1185">Reference proteome</keyword>
<evidence type="ECO:0000256" key="5">
    <source>
        <dbReference type="SAM" id="Phobius"/>
    </source>
</evidence>
<proteinExistence type="predicted"/>
<dbReference type="Pfam" id="PF06271">
    <property type="entry name" value="RDD"/>
    <property type="match status" value="1"/>
</dbReference>
<dbReference type="GO" id="GO:0016020">
    <property type="term" value="C:membrane"/>
    <property type="evidence" value="ECO:0007669"/>
    <property type="project" value="UniProtKB-SubCell"/>
</dbReference>
<dbReference type="InterPro" id="IPR010432">
    <property type="entry name" value="RDD"/>
</dbReference>
<evidence type="ECO:0000313" key="8">
    <source>
        <dbReference type="Proteomes" id="UP000236752"/>
    </source>
</evidence>
<evidence type="ECO:0000256" key="2">
    <source>
        <dbReference type="ARBA" id="ARBA00022692"/>
    </source>
</evidence>
<keyword evidence="4 5" id="KW-0472">Membrane</keyword>
<sequence>MYRTTDYEMNHLPDPVRQPEFYDGVVIKRAVAWVIDAVLVAALLVPVVIMTAFVGLFFLPFLWLMVSFVYRWVTISTGSATWGMRMMAIELRDADGDRLDGGMAFLHTAGYTLSVTTAIIQLASVLLMVTTERGQGLSDLALGTVMINKRG</sequence>
<organism evidence="7 8">
    <name type="scientific">Thalassococcus halodurans</name>
    <dbReference type="NCBI Taxonomy" id="373675"/>
    <lineage>
        <taxon>Bacteria</taxon>
        <taxon>Pseudomonadati</taxon>
        <taxon>Pseudomonadota</taxon>
        <taxon>Alphaproteobacteria</taxon>
        <taxon>Rhodobacterales</taxon>
        <taxon>Roseobacteraceae</taxon>
        <taxon>Thalassococcus</taxon>
    </lineage>
</organism>
<reference evidence="7 8" key="1">
    <citation type="submission" date="2016-10" db="EMBL/GenBank/DDBJ databases">
        <authorList>
            <person name="de Groot N.N."/>
        </authorList>
    </citation>
    <scope>NUCLEOTIDE SEQUENCE [LARGE SCALE GENOMIC DNA]</scope>
    <source>
        <strain evidence="7 8">DSM 26915</strain>
    </source>
</reference>
<comment type="subcellular location">
    <subcellularLocation>
        <location evidence="1">Membrane</location>
        <topology evidence="1">Multi-pass membrane protein</topology>
    </subcellularLocation>
</comment>
<feature type="transmembrane region" description="Helical" evidence="5">
    <location>
        <begin position="109"/>
        <end position="129"/>
    </location>
</feature>
<evidence type="ECO:0000256" key="3">
    <source>
        <dbReference type="ARBA" id="ARBA00022989"/>
    </source>
</evidence>
<feature type="transmembrane region" description="Helical" evidence="5">
    <location>
        <begin position="37"/>
        <end position="63"/>
    </location>
</feature>
<keyword evidence="3 5" id="KW-1133">Transmembrane helix</keyword>
<gene>
    <name evidence="7" type="ORF">SAMN04488045_1690</name>
</gene>
<accession>A0A1H5X268</accession>
<evidence type="ECO:0000259" key="6">
    <source>
        <dbReference type="Pfam" id="PF06271"/>
    </source>
</evidence>
<dbReference type="AlphaFoldDB" id="A0A1H5X268"/>
<evidence type="ECO:0000256" key="4">
    <source>
        <dbReference type="ARBA" id="ARBA00023136"/>
    </source>
</evidence>
<feature type="domain" description="RDD" evidence="6">
    <location>
        <begin position="26"/>
        <end position="142"/>
    </location>
</feature>
<dbReference type="RefSeq" id="WP_234994712.1">
    <property type="nucleotide sequence ID" value="NZ_FNUZ01000002.1"/>
</dbReference>
<protein>
    <submittedName>
        <fullName evidence="7">Uncharacterized membrane protein YckC, RDD family</fullName>
    </submittedName>
</protein>
<keyword evidence="2 5" id="KW-0812">Transmembrane</keyword>
<evidence type="ECO:0000256" key="1">
    <source>
        <dbReference type="ARBA" id="ARBA00004141"/>
    </source>
</evidence>
<dbReference type="Proteomes" id="UP000236752">
    <property type="component" value="Unassembled WGS sequence"/>
</dbReference>